<feature type="domain" description="Amidohydrolase-related" evidence="1">
    <location>
        <begin position="24"/>
        <end position="263"/>
    </location>
</feature>
<dbReference type="GO" id="GO:0016787">
    <property type="term" value="F:hydrolase activity"/>
    <property type="evidence" value="ECO:0007669"/>
    <property type="project" value="InterPro"/>
</dbReference>
<dbReference type="SUPFAM" id="SSF51556">
    <property type="entry name" value="Metallo-dependent hydrolases"/>
    <property type="match status" value="1"/>
</dbReference>
<dbReference type="PANTHER" id="PTHR43135:SF3">
    <property type="entry name" value="ALPHA-D-RIBOSE 1-METHYLPHOSPHONATE 5-TRIPHOSPHATE DIPHOSPHATASE"/>
    <property type="match status" value="1"/>
</dbReference>
<dbReference type="Gene3D" id="3.20.20.140">
    <property type="entry name" value="Metal-dependent hydrolases"/>
    <property type="match status" value="1"/>
</dbReference>
<name>A0AAE3A2V8_9FIRM</name>
<keyword evidence="3" id="KW-1185">Reference proteome</keyword>
<evidence type="ECO:0000313" key="3">
    <source>
        <dbReference type="Proteomes" id="UP001198220"/>
    </source>
</evidence>
<accession>A0AAE3A2V8</accession>
<evidence type="ECO:0000313" key="2">
    <source>
        <dbReference type="EMBL" id="MCC2125071.1"/>
    </source>
</evidence>
<protein>
    <submittedName>
        <fullName evidence="2">Amidohydrolase family protein</fullName>
    </submittedName>
</protein>
<gene>
    <name evidence="2" type="ORF">LKD36_02635</name>
</gene>
<organism evidence="2 3">
    <name type="scientific">Hominiventricola filiformis</name>
    <dbReference type="NCBI Taxonomy" id="2885352"/>
    <lineage>
        <taxon>Bacteria</taxon>
        <taxon>Bacillati</taxon>
        <taxon>Bacillota</taxon>
        <taxon>Clostridia</taxon>
        <taxon>Lachnospirales</taxon>
        <taxon>Lachnospiraceae</taxon>
        <taxon>Hominiventricola</taxon>
    </lineage>
</organism>
<dbReference type="InterPro" id="IPR006680">
    <property type="entry name" value="Amidohydro-rel"/>
</dbReference>
<sequence>MFGECHAHVIMDGINYKAAVALHKDGVCEAAVRAHLKEWKDAGITFVRDGGDARGASKKAKELAPEYGIDYRTPVFAIHKRHHYGGIVGLPFDTWTEYEALVLRAKEEGADFIKIMVSGILDFAHAGTLTEEGLDRESIRRMIGTAHDAGMAVMAHCNGNQTCYETLEAGVDSLEHGFFMEEETLHLLAEKGTAWMPTFAPVGNLLGCGRFPDEEVQKNLERQMENVRKAMRLGAHIGLGSDAGAYLVPHGEGTVDELHYLTKAGVTEEVLQQTEQQVKTLFK</sequence>
<proteinExistence type="predicted"/>
<dbReference type="Proteomes" id="UP001198220">
    <property type="component" value="Unassembled WGS sequence"/>
</dbReference>
<dbReference type="AlphaFoldDB" id="A0AAE3A2V8"/>
<dbReference type="EMBL" id="JAJEPS010000001">
    <property type="protein sequence ID" value="MCC2125071.1"/>
    <property type="molecule type" value="Genomic_DNA"/>
</dbReference>
<dbReference type="RefSeq" id="WP_308458547.1">
    <property type="nucleotide sequence ID" value="NZ_JAJEPS010000001.1"/>
</dbReference>
<dbReference type="Pfam" id="PF01979">
    <property type="entry name" value="Amidohydro_1"/>
    <property type="match status" value="1"/>
</dbReference>
<reference evidence="2 3" key="1">
    <citation type="submission" date="2021-10" db="EMBL/GenBank/DDBJ databases">
        <title>Anaerobic single-cell dispensing facilitates the cultivation of human gut bacteria.</title>
        <authorList>
            <person name="Afrizal A."/>
        </authorList>
    </citation>
    <scope>NUCLEOTIDE SEQUENCE [LARGE SCALE GENOMIC DNA]</scope>
    <source>
        <strain evidence="2 3">CLA-AA-H276</strain>
    </source>
</reference>
<dbReference type="InterPro" id="IPR032466">
    <property type="entry name" value="Metal_Hydrolase"/>
</dbReference>
<dbReference type="InterPro" id="IPR051781">
    <property type="entry name" value="Metallo-dep_Hydrolase"/>
</dbReference>
<comment type="caution">
    <text evidence="2">The sequence shown here is derived from an EMBL/GenBank/DDBJ whole genome shotgun (WGS) entry which is preliminary data.</text>
</comment>
<evidence type="ECO:0000259" key="1">
    <source>
        <dbReference type="Pfam" id="PF01979"/>
    </source>
</evidence>
<dbReference type="PANTHER" id="PTHR43135">
    <property type="entry name" value="ALPHA-D-RIBOSE 1-METHYLPHOSPHONATE 5-TRIPHOSPHATE DIPHOSPHATASE"/>
    <property type="match status" value="1"/>
</dbReference>